<dbReference type="SUPFAM" id="SSF52833">
    <property type="entry name" value="Thioredoxin-like"/>
    <property type="match status" value="1"/>
</dbReference>
<keyword evidence="7" id="KW-1133">Transmembrane helix</keyword>
<dbReference type="Pfam" id="PF13462">
    <property type="entry name" value="Thioredoxin_4"/>
    <property type="match status" value="1"/>
</dbReference>
<comment type="similarity">
    <text evidence="1">Belongs to the thioredoxin family. DsbA subfamily.</text>
</comment>
<sequence length="301" mass="31926">MSPSNEPRPSKAERTAQAREQARIIREQQVKKEKRNKLLLIWGVVVAAVLVVAIVIWAIMANNANNAPIPDSGSTPANANIHGGVILTKDGVSAQPAAQINTATLPPQPTAAPSQGAEAKAPGVEAESGKPVKVVAYIDFICPVCKNFETTYGSLLDENVKSGKITVEYRPIGLLDSRSTTNYSSRAAAAAACVLNVSPDKYQAYFKALFDQQPAEGSAGLSNDQLKKIAQDVGAKDIANCVDERTYRPFVKVATMEATAVGVNGTPTIFVDGKQYGVGENSNVQFPDMITKAIAAKTAKK</sequence>
<dbReference type="Gene3D" id="3.40.30.10">
    <property type="entry name" value="Glutaredoxin"/>
    <property type="match status" value="1"/>
</dbReference>
<evidence type="ECO:0000313" key="10">
    <source>
        <dbReference type="Proteomes" id="UP000182652"/>
    </source>
</evidence>
<keyword evidence="2" id="KW-0732">Signal</keyword>
<evidence type="ECO:0000256" key="7">
    <source>
        <dbReference type="SAM" id="Phobius"/>
    </source>
</evidence>
<dbReference type="InterPro" id="IPR012336">
    <property type="entry name" value="Thioredoxin-like_fold"/>
</dbReference>
<dbReference type="InterPro" id="IPR036249">
    <property type="entry name" value="Thioredoxin-like_sf"/>
</dbReference>
<dbReference type="OrthoDB" id="117402at2"/>
<name>A0A1H4VG94_9MICC</name>
<dbReference type="EMBL" id="FNSN01000004">
    <property type="protein sequence ID" value="SEC79986.1"/>
    <property type="molecule type" value="Genomic_DNA"/>
</dbReference>
<keyword evidence="5" id="KW-0676">Redox-active center</keyword>
<evidence type="ECO:0000259" key="8">
    <source>
        <dbReference type="Pfam" id="PF13462"/>
    </source>
</evidence>
<dbReference type="AlphaFoldDB" id="A0A1H4VG94"/>
<reference evidence="9 10" key="1">
    <citation type="submission" date="2016-10" db="EMBL/GenBank/DDBJ databases">
        <authorList>
            <person name="de Groot N.N."/>
        </authorList>
    </citation>
    <scope>NUCLEOTIDE SEQUENCE [LARGE SCALE GENOMIC DNA]</scope>
    <source>
        <strain evidence="9 10">DSM 10495</strain>
    </source>
</reference>
<evidence type="ECO:0000256" key="1">
    <source>
        <dbReference type="ARBA" id="ARBA00005791"/>
    </source>
</evidence>
<dbReference type="GO" id="GO:0016853">
    <property type="term" value="F:isomerase activity"/>
    <property type="evidence" value="ECO:0007669"/>
    <property type="project" value="UniProtKB-KW"/>
</dbReference>
<feature type="transmembrane region" description="Helical" evidence="7">
    <location>
        <begin position="38"/>
        <end position="60"/>
    </location>
</feature>
<dbReference type="Proteomes" id="UP000182652">
    <property type="component" value="Unassembled WGS sequence"/>
</dbReference>
<feature type="domain" description="Thioredoxin-like fold" evidence="8">
    <location>
        <begin position="131"/>
        <end position="277"/>
    </location>
</feature>
<gene>
    <name evidence="9" type="ORF">SAMN04489745_3189</name>
</gene>
<evidence type="ECO:0000256" key="4">
    <source>
        <dbReference type="ARBA" id="ARBA00023157"/>
    </source>
</evidence>
<keyword evidence="7" id="KW-0812">Transmembrane</keyword>
<evidence type="ECO:0000256" key="6">
    <source>
        <dbReference type="SAM" id="MobiDB-lite"/>
    </source>
</evidence>
<evidence type="ECO:0000256" key="5">
    <source>
        <dbReference type="ARBA" id="ARBA00023284"/>
    </source>
</evidence>
<dbReference type="PANTHER" id="PTHR13887">
    <property type="entry name" value="GLUTATHIONE S-TRANSFERASE KAPPA"/>
    <property type="match status" value="1"/>
</dbReference>
<evidence type="ECO:0000313" key="9">
    <source>
        <dbReference type="EMBL" id="SEC79986.1"/>
    </source>
</evidence>
<dbReference type="GO" id="GO:0016491">
    <property type="term" value="F:oxidoreductase activity"/>
    <property type="evidence" value="ECO:0007669"/>
    <property type="project" value="UniProtKB-KW"/>
</dbReference>
<keyword evidence="4" id="KW-1015">Disulfide bond</keyword>
<evidence type="ECO:0000256" key="3">
    <source>
        <dbReference type="ARBA" id="ARBA00023002"/>
    </source>
</evidence>
<dbReference type="CDD" id="cd02972">
    <property type="entry name" value="DsbA_family"/>
    <property type="match status" value="1"/>
</dbReference>
<proteinExistence type="inferred from homology"/>
<dbReference type="STRING" id="156980.SAMN04489745_3189"/>
<dbReference type="RefSeq" id="WP_066217478.1">
    <property type="nucleotide sequence ID" value="NZ_FNSN01000004.1"/>
</dbReference>
<keyword evidence="9" id="KW-0413">Isomerase</keyword>
<dbReference type="PANTHER" id="PTHR13887:SF14">
    <property type="entry name" value="DISULFIDE BOND FORMATION PROTEIN D"/>
    <property type="match status" value="1"/>
</dbReference>
<keyword evidence="3" id="KW-0560">Oxidoreductase</keyword>
<feature type="region of interest" description="Disordered" evidence="6">
    <location>
        <begin position="103"/>
        <end position="124"/>
    </location>
</feature>
<accession>A0A1H4VG94</accession>
<keyword evidence="7" id="KW-0472">Membrane</keyword>
<protein>
    <submittedName>
        <fullName evidence="9">Protein-disulfide isomerase</fullName>
    </submittedName>
</protein>
<organism evidence="9 10">
    <name type="scientific">Arthrobacter woluwensis</name>
    <dbReference type="NCBI Taxonomy" id="156980"/>
    <lineage>
        <taxon>Bacteria</taxon>
        <taxon>Bacillati</taxon>
        <taxon>Actinomycetota</taxon>
        <taxon>Actinomycetes</taxon>
        <taxon>Micrococcales</taxon>
        <taxon>Micrococcaceae</taxon>
        <taxon>Arthrobacter</taxon>
    </lineage>
</organism>
<keyword evidence="10" id="KW-1185">Reference proteome</keyword>
<evidence type="ECO:0000256" key="2">
    <source>
        <dbReference type="ARBA" id="ARBA00022729"/>
    </source>
</evidence>